<dbReference type="Pfam" id="PF12796">
    <property type="entry name" value="Ank_2"/>
    <property type="match status" value="1"/>
</dbReference>
<name>A0A5B7APG1_DAVIN</name>
<gene>
    <name evidence="2" type="ORF">Din_027359</name>
</gene>
<dbReference type="PANTHER" id="PTHR24177">
    <property type="entry name" value="CASKIN"/>
    <property type="match status" value="1"/>
</dbReference>
<reference evidence="2" key="1">
    <citation type="submission" date="2019-08" db="EMBL/GenBank/DDBJ databases">
        <title>Reference gene set and small RNA set construction with multiple tissues from Davidia involucrata Baill.</title>
        <authorList>
            <person name="Yang H."/>
            <person name="Zhou C."/>
            <person name="Li G."/>
            <person name="Wang J."/>
            <person name="Gao P."/>
            <person name="Wang M."/>
            <person name="Wang R."/>
            <person name="Zhao Y."/>
        </authorList>
    </citation>
    <scope>NUCLEOTIDE SEQUENCE</scope>
    <source>
        <tissue evidence="2">Mixed with DoveR01_LX</tissue>
    </source>
</reference>
<feature type="compositionally biased region" description="Polar residues" evidence="1">
    <location>
        <begin position="100"/>
        <end position="118"/>
    </location>
</feature>
<accession>A0A5B7APG1</accession>
<feature type="region of interest" description="Disordered" evidence="1">
    <location>
        <begin position="95"/>
        <end position="118"/>
    </location>
</feature>
<evidence type="ECO:0000313" key="2">
    <source>
        <dbReference type="EMBL" id="MPA57918.1"/>
    </source>
</evidence>
<dbReference type="SMART" id="SM00248">
    <property type="entry name" value="ANK"/>
    <property type="match status" value="4"/>
</dbReference>
<dbReference type="GO" id="GO:0016020">
    <property type="term" value="C:membrane"/>
    <property type="evidence" value="ECO:0007669"/>
    <property type="project" value="TreeGrafter"/>
</dbReference>
<dbReference type="InterPro" id="IPR036770">
    <property type="entry name" value="Ankyrin_rpt-contain_sf"/>
</dbReference>
<protein>
    <submittedName>
        <fullName evidence="2">Uncharacterized protein</fullName>
    </submittedName>
</protein>
<dbReference type="PANTHER" id="PTHR24177:SF329">
    <property type="entry name" value="ANKYRIN REPEAT PROTEIN"/>
    <property type="match status" value="1"/>
</dbReference>
<sequence length="496" mass="55732">MGTPNTIVPEVLTEENYARWKIWMKSYLLSEEVWDIVMGTEAKPDEAKKKAFKTWRKKNAKALHAIQVSCGPKALSSISEKDTAKDAWDSLASLHEPEETSVNPQQPSEPSSAYPQGQSRDEVTWHSLLYKAVVNGDWESTKKLLGRHPEALSARLSMGETILHIAVLHDQVAVVQELVKLMPIKELEAVAPNRNDATALHFAVFGGVVKIAEAMVNKNPNLLCIKDQSGRTPVNIASFSGHKDMLRYLYSVTPEEQLTSEQGIEVFTNAIVTEDYEFALEIHRRFPQLTTVQDITNWTALETLAKKPYAFPSGVQLRFWQRWIYMCINLQSTSVSNSEDGILRRVPGFKQMQDLKLKNIQALELLKRMSKQVSTFDSSQIEASAVINAIKLASQFGTVELFVEMVKANPALLRVNSKSLNVFHLAIANRQEKTWNLIYGLGARKSSDWGTVTDGDSNTMLHAAGKLAPANRLNNISGAAMQMQWELQWFKDCCRR</sequence>
<dbReference type="AlphaFoldDB" id="A0A5B7APG1"/>
<dbReference type="EMBL" id="GHES01027359">
    <property type="protein sequence ID" value="MPA57918.1"/>
    <property type="molecule type" value="Transcribed_RNA"/>
</dbReference>
<organism evidence="2">
    <name type="scientific">Davidia involucrata</name>
    <name type="common">Dove tree</name>
    <dbReference type="NCBI Taxonomy" id="16924"/>
    <lineage>
        <taxon>Eukaryota</taxon>
        <taxon>Viridiplantae</taxon>
        <taxon>Streptophyta</taxon>
        <taxon>Embryophyta</taxon>
        <taxon>Tracheophyta</taxon>
        <taxon>Spermatophyta</taxon>
        <taxon>Magnoliopsida</taxon>
        <taxon>eudicotyledons</taxon>
        <taxon>Gunneridae</taxon>
        <taxon>Pentapetalae</taxon>
        <taxon>asterids</taxon>
        <taxon>Cornales</taxon>
        <taxon>Nyssaceae</taxon>
        <taxon>Davidia</taxon>
    </lineage>
</organism>
<evidence type="ECO:0000256" key="1">
    <source>
        <dbReference type="SAM" id="MobiDB-lite"/>
    </source>
</evidence>
<dbReference type="Pfam" id="PF14223">
    <property type="entry name" value="Retrotran_gag_2"/>
    <property type="match status" value="1"/>
</dbReference>
<dbReference type="Gene3D" id="1.25.40.20">
    <property type="entry name" value="Ankyrin repeat-containing domain"/>
    <property type="match status" value="1"/>
</dbReference>
<dbReference type="SUPFAM" id="SSF48403">
    <property type="entry name" value="Ankyrin repeat"/>
    <property type="match status" value="1"/>
</dbReference>
<dbReference type="InterPro" id="IPR002110">
    <property type="entry name" value="Ankyrin_rpt"/>
</dbReference>
<proteinExistence type="predicted"/>